<dbReference type="PROSITE" id="PS50097">
    <property type="entry name" value="BTB"/>
    <property type="match status" value="1"/>
</dbReference>
<name>A0A6A5X4Y2_9PLEO</name>
<dbReference type="OrthoDB" id="1022638at2759"/>
<dbReference type="PANTHER" id="PTHR47843">
    <property type="entry name" value="BTB DOMAIN-CONTAINING PROTEIN-RELATED"/>
    <property type="match status" value="1"/>
</dbReference>
<dbReference type="InterPro" id="IPR011333">
    <property type="entry name" value="SKP1/BTB/POZ_sf"/>
</dbReference>
<feature type="domain" description="BTB" evidence="1">
    <location>
        <begin position="10"/>
        <end position="82"/>
    </location>
</feature>
<dbReference type="PANTHER" id="PTHR47843:SF2">
    <property type="entry name" value="BTB DOMAIN-CONTAINING PROTEIN"/>
    <property type="match status" value="1"/>
</dbReference>
<protein>
    <recommendedName>
        <fullName evidence="1">BTB domain-containing protein</fullName>
    </recommendedName>
</protein>
<sequence>MKPFLKLGHQTVRVIVGSEYEAQESFTIHKDLICSRSPFFRKALAGSWKEAAEQIVPLPSDDPEIFQWYLQALYAGDLRVQGMTTSGQLYPILGGVFVLADKLQDVGVMNVVIRTIYELGSPKDYYELFFEMVTTVYEGTPGPCPIRGLLTDLYLGNDFHITATDTSLLRVLDGVPQEFLRDVAFGMMTEDPCILRSRHFWKSRSVETYLEPDPEVEGDMSASECF</sequence>
<evidence type="ECO:0000259" key="1">
    <source>
        <dbReference type="PROSITE" id="PS50097"/>
    </source>
</evidence>
<dbReference type="InterPro" id="IPR000210">
    <property type="entry name" value="BTB/POZ_dom"/>
</dbReference>
<dbReference type="CDD" id="cd18186">
    <property type="entry name" value="BTB_POZ_ZBTB_KLHL-like"/>
    <property type="match status" value="1"/>
</dbReference>
<dbReference type="Gene3D" id="3.30.710.10">
    <property type="entry name" value="Potassium Channel Kv1.1, Chain A"/>
    <property type="match status" value="1"/>
</dbReference>
<evidence type="ECO:0000313" key="3">
    <source>
        <dbReference type="Proteomes" id="UP000799779"/>
    </source>
</evidence>
<keyword evidence="3" id="KW-1185">Reference proteome</keyword>
<evidence type="ECO:0000313" key="2">
    <source>
        <dbReference type="EMBL" id="KAF2007946.1"/>
    </source>
</evidence>
<dbReference type="Pfam" id="PF00651">
    <property type="entry name" value="BTB"/>
    <property type="match status" value="1"/>
</dbReference>
<proteinExistence type="predicted"/>
<dbReference type="EMBL" id="ML977556">
    <property type="protein sequence ID" value="KAF2007946.1"/>
    <property type="molecule type" value="Genomic_DNA"/>
</dbReference>
<dbReference type="AlphaFoldDB" id="A0A6A5X4Y2"/>
<organism evidence="2 3">
    <name type="scientific">Amniculicola lignicola CBS 123094</name>
    <dbReference type="NCBI Taxonomy" id="1392246"/>
    <lineage>
        <taxon>Eukaryota</taxon>
        <taxon>Fungi</taxon>
        <taxon>Dikarya</taxon>
        <taxon>Ascomycota</taxon>
        <taxon>Pezizomycotina</taxon>
        <taxon>Dothideomycetes</taxon>
        <taxon>Pleosporomycetidae</taxon>
        <taxon>Pleosporales</taxon>
        <taxon>Amniculicolaceae</taxon>
        <taxon>Amniculicola</taxon>
    </lineage>
</organism>
<reference evidence="2" key="1">
    <citation type="journal article" date="2020" name="Stud. Mycol.">
        <title>101 Dothideomycetes genomes: a test case for predicting lifestyles and emergence of pathogens.</title>
        <authorList>
            <person name="Haridas S."/>
            <person name="Albert R."/>
            <person name="Binder M."/>
            <person name="Bloem J."/>
            <person name="Labutti K."/>
            <person name="Salamov A."/>
            <person name="Andreopoulos B."/>
            <person name="Baker S."/>
            <person name="Barry K."/>
            <person name="Bills G."/>
            <person name="Bluhm B."/>
            <person name="Cannon C."/>
            <person name="Castanera R."/>
            <person name="Culley D."/>
            <person name="Daum C."/>
            <person name="Ezra D."/>
            <person name="Gonzalez J."/>
            <person name="Henrissat B."/>
            <person name="Kuo A."/>
            <person name="Liang C."/>
            <person name="Lipzen A."/>
            <person name="Lutzoni F."/>
            <person name="Magnuson J."/>
            <person name="Mondo S."/>
            <person name="Nolan M."/>
            <person name="Ohm R."/>
            <person name="Pangilinan J."/>
            <person name="Park H.-J."/>
            <person name="Ramirez L."/>
            <person name="Alfaro M."/>
            <person name="Sun H."/>
            <person name="Tritt A."/>
            <person name="Yoshinaga Y."/>
            <person name="Zwiers L.-H."/>
            <person name="Turgeon B."/>
            <person name="Goodwin S."/>
            <person name="Spatafora J."/>
            <person name="Crous P."/>
            <person name="Grigoriev I."/>
        </authorList>
    </citation>
    <scope>NUCLEOTIDE SEQUENCE</scope>
    <source>
        <strain evidence="2">CBS 123094</strain>
    </source>
</reference>
<dbReference type="SUPFAM" id="SSF54695">
    <property type="entry name" value="POZ domain"/>
    <property type="match status" value="1"/>
</dbReference>
<dbReference type="Proteomes" id="UP000799779">
    <property type="component" value="Unassembled WGS sequence"/>
</dbReference>
<accession>A0A6A5X4Y2</accession>
<gene>
    <name evidence="2" type="ORF">P154DRAFT_528596</name>
</gene>